<reference evidence="2 3" key="1">
    <citation type="journal article" date="2014" name="Nat. Commun.">
        <title>Klebsormidium flaccidum genome reveals primary factors for plant terrestrial adaptation.</title>
        <authorList>
            <person name="Hori K."/>
            <person name="Maruyama F."/>
            <person name="Fujisawa T."/>
            <person name="Togashi T."/>
            <person name="Yamamoto N."/>
            <person name="Seo M."/>
            <person name="Sato S."/>
            <person name="Yamada T."/>
            <person name="Mori H."/>
            <person name="Tajima N."/>
            <person name="Moriyama T."/>
            <person name="Ikeuchi M."/>
            <person name="Watanabe M."/>
            <person name="Wada H."/>
            <person name="Kobayashi K."/>
            <person name="Saito M."/>
            <person name="Masuda T."/>
            <person name="Sasaki-Sekimoto Y."/>
            <person name="Mashiguchi K."/>
            <person name="Awai K."/>
            <person name="Shimojima M."/>
            <person name="Masuda S."/>
            <person name="Iwai M."/>
            <person name="Nobusawa T."/>
            <person name="Narise T."/>
            <person name="Kondo S."/>
            <person name="Saito H."/>
            <person name="Sato R."/>
            <person name="Murakawa M."/>
            <person name="Ihara Y."/>
            <person name="Oshima-Yamada Y."/>
            <person name="Ohtaka K."/>
            <person name="Satoh M."/>
            <person name="Sonobe K."/>
            <person name="Ishii M."/>
            <person name="Ohtani R."/>
            <person name="Kanamori-Sato M."/>
            <person name="Honoki R."/>
            <person name="Miyazaki D."/>
            <person name="Mochizuki H."/>
            <person name="Umetsu J."/>
            <person name="Higashi K."/>
            <person name="Shibata D."/>
            <person name="Kamiya Y."/>
            <person name="Sato N."/>
            <person name="Nakamura Y."/>
            <person name="Tabata S."/>
            <person name="Ida S."/>
            <person name="Kurokawa K."/>
            <person name="Ohta H."/>
        </authorList>
    </citation>
    <scope>NUCLEOTIDE SEQUENCE [LARGE SCALE GENOMIC DNA]</scope>
    <source>
        <strain evidence="2 3">NIES-2285</strain>
    </source>
</reference>
<dbReference type="Proteomes" id="UP000054558">
    <property type="component" value="Unassembled WGS sequence"/>
</dbReference>
<dbReference type="EMBL" id="DF237150">
    <property type="protein sequence ID" value="GAQ84697.1"/>
    <property type="molecule type" value="Genomic_DNA"/>
</dbReference>
<evidence type="ECO:0000313" key="2">
    <source>
        <dbReference type="EMBL" id="GAQ84697.1"/>
    </source>
</evidence>
<evidence type="ECO:0000313" key="3">
    <source>
        <dbReference type="Proteomes" id="UP000054558"/>
    </source>
</evidence>
<organism evidence="2 3">
    <name type="scientific">Klebsormidium nitens</name>
    <name type="common">Green alga</name>
    <name type="synonym">Ulothrix nitens</name>
    <dbReference type="NCBI Taxonomy" id="105231"/>
    <lineage>
        <taxon>Eukaryota</taxon>
        <taxon>Viridiplantae</taxon>
        <taxon>Streptophyta</taxon>
        <taxon>Klebsormidiophyceae</taxon>
        <taxon>Klebsormidiales</taxon>
        <taxon>Klebsormidiaceae</taxon>
        <taxon>Klebsormidium</taxon>
    </lineage>
</organism>
<feature type="transmembrane region" description="Helical" evidence="1">
    <location>
        <begin position="188"/>
        <end position="213"/>
    </location>
</feature>
<keyword evidence="3" id="KW-1185">Reference proteome</keyword>
<keyword evidence="1" id="KW-1133">Transmembrane helix</keyword>
<accession>A0A0U9HKD0</accession>
<protein>
    <submittedName>
        <fullName evidence="2">Uncharacterized protein</fullName>
    </submittedName>
</protein>
<sequence>MWYAVRKHPGAFDSPGVAAASHRDARFWLGVWYRSLTAALRLISSLSMEVSNHAWLLEQGALQAVKQILLFLPADRMRSGHQEAALFIYRLFENDRVHRSISQSPVLTGLSREIVAQLVSIDGDLFGEGWGERIGIPLYRQLFLTAEDLFLAFLLGSEAWPIPMLLVYKVLSMLDLQVDQNILHVVDWYLYGQAVATLLFALCWLRMALLLVFIVPFSRFVKGKLWRVVIGAVGFFYLGNTGERTSFMTKWIALGLQHKGRFDPALLGTLLVRLCACRIKKAKPVLTPLAISAWVCSVLHLFAKGYISTGIWGDRQLRLAGEFLWTSLTFARLYSITMGTVIDLACVWPNGRTWIAERVEQEKRKVAENHLDCYVRADRTGQAPCFEHKADDTADLEFLCSVRVPLELFPTHSIKEALIAAALGGEVISGTPINKETAVEALAHLSFLKSLDLKSSERSCLARQLVKQCRGTVEKRHVAAAKTVNVDELKVGLEGLANLARDDPVIGSLLKSERLFSILARIADPPAPLAASLLKEAGKEVQDFEEIFEKSDTGYAERDLPKRRQELRESTDWRPARNQIQTRMIHLAELPSEFQRRSTVNFIRDSEISARLALLLTWHTFCNKHVAFQPPGHAATSYCDPRFWLGVWYRLLTAALRLISSLSTESSNHEWLLEQGALQAVKQSLQFLPADRMRSGHQEAALFVYRLFENRAVHRIISGSSLFTGLLCEIVAKLVSSTAIFSAKVGGSG</sequence>
<dbReference type="AlphaFoldDB" id="A0A0U9HKD0"/>
<proteinExistence type="predicted"/>
<keyword evidence="1" id="KW-0812">Transmembrane</keyword>
<name>A0A0U9HKD0_KLENI</name>
<keyword evidence="1" id="KW-0472">Membrane</keyword>
<gene>
    <name evidence="2" type="ORF">KFL_002010135</name>
</gene>
<evidence type="ECO:0000256" key="1">
    <source>
        <dbReference type="SAM" id="Phobius"/>
    </source>
</evidence>
<feature type="transmembrane region" description="Helical" evidence="1">
    <location>
        <begin position="225"/>
        <end position="242"/>
    </location>
</feature>
<feature type="transmembrane region" description="Helical" evidence="1">
    <location>
        <begin position="149"/>
        <end position="168"/>
    </location>
</feature>